<sequence length="321" mass="35204">MLIYVTGAAGFIGSHLVDRLLSLGHRVIGTDNLVRGTKANLELALQNKNFHFFELDITDRAAVEATLYPFFAAEERVDTVWHLAANSDIAAGVADPEIDLRDTFMTTFETVALARKFGMRQLAFASTSAVYGETSERLVETLGPLLPISAYGAMKLAGEAIISAAAESFLDRAWIFRFPNVVGSRGTHGVIRDLIDKLLVDRNELEVLGDGEQKKPYLHVADLVNAMIFIWQTAIERRALYNIGPEDDGAKVSFIASSIVEASKTNAQLRYTGGDRGWVGDVPRFSYSVEKLAKLGWRPSGGSEAAVRRAIDELIQERGLV</sequence>
<protein>
    <submittedName>
        <fullName evidence="4">SDR family NAD(P)-dependent oxidoreductase</fullName>
    </submittedName>
</protein>
<comment type="caution">
    <text evidence="4">The sequence shown here is derived from an EMBL/GenBank/DDBJ whole genome shotgun (WGS) entry which is preliminary data.</text>
</comment>
<dbReference type="Gene3D" id="3.90.25.10">
    <property type="entry name" value="UDP-galactose 4-epimerase, domain 1"/>
    <property type="match status" value="2"/>
</dbReference>
<dbReference type="RefSeq" id="WP_106356659.1">
    <property type="nucleotide sequence ID" value="NZ_JANSLM010000024.1"/>
</dbReference>
<comment type="pathway">
    <text evidence="1">Bacterial outer membrane biogenesis; LPS O-antigen biosynthesis.</text>
</comment>
<dbReference type="Pfam" id="PF01370">
    <property type="entry name" value="Epimerase"/>
    <property type="match status" value="1"/>
</dbReference>
<name>A0AAP5QJH3_9BURK</name>
<proteinExistence type="inferred from homology"/>
<dbReference type="EMBL" id="JANSLM010000024">
    <property type="protein sequence ID" value="MDT8843422.1"/>
    <property type="molecule type" value="Genomic_DNA"/>
</dbReference>
<organism evidence="4 5">
    <name type="scientific">Paraburkholderia fungorum</name>
    <dbReference type="NCBI Taxonomy" id="134537"/>
    <lineage>
        <taxon>Bacteria</taxon>
        <taxon>Pseudomonadati</taxon>
        <taxon>Pseudomonadota</taxon>
        <taxon>Betaproteobacteria</taxon>
        <taxon>Burkholderiales</taxon>
        <taxon>Burkholderiaceae</taxon>
        <taxon>Paraburkholderia</taxon>
    </lineage>
</organism>
<evidence type="ECO:0000313" key="5">
    <source>
        <dbReference type="Proteomes" id="UP001246473"/>
    </source>
</evidence>
<accession>A0AAP5QJH3</accession>
<dbReference type="Gene3D" id="3.40.50.720">
    <property type="entry name" value="NAD(P)-binding Rossmann-like Domain"/>
    <property type="match status" value="1"/>
</dbReference>
<feature type="domain" description="NAD-dependent epimerase/dehydratase" evidence="3">
    <location>
        <begin position="3"/>
        <end position="244"/>
    </location>
</feature>
<gene>
    <name evidence="4" type="ORF">ParKJ_39040</name>
</gene>
<dbReference type="Proteomes" id="UP001246473">
    <property type="component" value="Unassembled WGS sequence"/>
</dbReference>
<reference evidence="4" key="1">
    <citation type="submission" date="2022-08" db="EMBL/GenBank/DDBJ databases">
        <authorList>
            <person name="Kim S.-J."/>
        </authorList>
    </citation>
    <scope>NUCLEOTIDE SEQUENCE</scope>
    <source>
        <strain evidence="4">KJ</strain>
    </source>
</reference>
<evidence type="ECO:0000259" key="3">
    <source>
        <dbReference type="Pfam" id="PF01370"/>
    </source>
</evidence>
<evidence type="ECO:0000256" key="2">
    <source>
        <dbReference type="ARBA" id="ARBA00007637"/>
    </source>
</evidence>
<dbReference type="SUPFAM" id="SSF51735">
    <property type="entry name" value="NAD(P)-binding Rossmann-fold domains"/>
    <property type="match status" value="1"/>
</dbReference>
<dbReference type="AlphaFoldDB" id="A0AAP5QJH3"/>
<evidence type="ECO:0000256" key="1">
    <source>
        <dbReference type="ARBA" id="ARBA00005125"/>
    </source>
</evidence>
<dbReference type="PANTHER" id="PTHR43000">
    <property type="entry name" value="DTDP-D-GLUCOSE 4,6-DEHYDRATASE-RELATED"/>
    <property type="match status" value="1"/>
</dbReference>
<comment type="similarity">
    <text evidence="2">Belongs to the NAD(P)-dependent epimerase/dehydratase family.</text>
</comment>
<dbReference type="InterPro" id="IPR036291">
    <property type="entry name" value="NAD(P)-bd_dom_sf"/>
</dbReference>
<dbReference type="InterPro" id="IPR001509">
    <property type="entry name" value="Epimerase_deHydtase"/>
</dbReference>
<evidence type="ECO:0000313" key="4">
    <source>
        <dbReference type="EMBL" id="MDT8843422.1"/>
    </source>
</evidence>